<protein>
    <submittedName>
        <fullName evidence="1">Uncharacterized protein</fullName>
    </submittedName>
</protein>
<dbReference type="Gene3D" id="2.120.10.30">
    <property type="entry name" value="TolB, C-terminal domain"/>
    <property type="match status" value="3"/>
</dbReference>
<dbReference type="SUPFAM" id="SSF82171">
    <property type="entry name" value="DPP6 N-terminal domain-like"/>
    <property type="match status" value="3"/>
</dbReference>
<dbReference type="InterPro" id="IPR011659">
    <property type="entry name" value="WD40"/>
</dbReference>
<dbReference type="Pfam" id="PF07676">
    <property type="entry name" value="PD40"/>
    <property type="match status" value="3"/>
</dbReference>
<name>A0AAW2BFD7_9ROSI</name>
<dbReference type="PANTHER" id="PTHR32161">
    <property type="entry name" value="DPP6 N-TERMINAL DOMAIN-LIKE PROTEIN"/>
    <property type="match status" value="1"/>
</dbReference>
<dbReference type="Proteomes" id="UP001459277">
    <property type="component" value="Unassembled WGS sequence"/>
</dbReference>
<proteinExistence type="predicted"/>
<keyword evidence="2" id="KW-1185">Reference proteome</keyword>
<comment type="caution">
    <text evidence="1">The sequence shown here is derived from an EMBL/GenBank/DDBJ whole genome shotgun (WGS) entry which is preliminary data.</text>
</comment>
<organism evidence="1 2">
    <name type="scientific">Lithocarpus litseifolius</name>
    <dbReference type="NCBI Taxonomy" id="425828"/>
    <lineage>
        <taxon>Eukaryota</taxon>
        <taxon>Viridiplantae</taxon>
        <taxon>Streptophyta</taxon>
        <taxon>Embryophyta</taxon>
        <taxon>Tracheophyta</taxon>
        <taxon>Spermatophyta</taxon>
        <taxon>Magnoliopsida</taxon>
        <taxon>eudicotyledons</taxon>
        <taxon>Gunneridae</taxon>
        <taxon>Pentapetalae</taxon>
        <taxon>rosids</taxon>
        <taxon>fabids</taxon>
        <taxon>Fagales</taxon>
        <taxon>Fagaceae</taxon>
        <taxon>Lithocarpus</taxon>
    </lineage>
</organism>
<accession>A0AAW2BFD7</accession>
<evidence type="ECO:0000313" key="1">
    <source>
        <dbReference type="EMBL" id="KAK9983494.1"/>
    </source>
</evidence>
<dbReference type="PANTHER" id="PTHR32161:SF9">
    <property type="entry name" value="TOLB PROTEIN-LIKE PROTEIN"/>
    <property type="match status" value="1"/>
</dbReference>
<evidence type="ECO:0000313" key="2">
    <source>
        <dbReference type="Proteomes" id="UP001459277"/>
    </source>
</evidence>
<dbReference type="AlphaFoldDB" id="A0AAW2BFD7"/>
<gene>
    <name evidence="1" type="ORF">SO802_033019</name>
</gene>
<dbReference type="InterPro" id="IPR011042">
    <property type="entry name" value="6-blade_b-propeller_TolB-like"/>
</dbReference>
<sequence>MLRHLMRITTGSSGSPLLLTNTNIVNLHSPLTFHSHHTHSQMDHPIPKGTIIFSTVGRSNYGFDIFSLQLQPQQPTTLGPEHRLTDGVSINFNAHFLDDNQTIVFVSERTGSPRFYLTRPGLSSPKSLPFVPSSLFHDRPVVNNDRVYFISAHEDPGRLFKSWSALYSTRIDELDLTRLTPLGSVDYSPAISQSGKFIAVASYGSRSWGGEFHELNTDIVVFPESDPDNRVTVCERGGWPTWFGDSVIYFHRQAEDGWWSIFRVDIPANLKLSGPPNTATRVTPPGLHCFTPAAMHDGKRLAFATRRRGKNFRHVEIFDIESETFHPVTETLNPNLHHYNPFVSPGSKFIGYHRFRGTGSTQGESTIPNLNPVLSPIKPLKMLRINASFPSFSPNGDFIAFNHNFDTNSGVKVFKSNGSKRWTLLKGRTAFYNAWSPTEKHVIYTSVGPIFQSAQATVQIARIKFDPSDLNGDGGDVKSDVKILTKEETGNNAFPSCSPDGKSIVFRSGRSGFKNLYIVDAVNGEFVDGGLRRLTEGPWIDTMPSWSPKGDLIAFSSNRHNPDDVATFGIYVVKPDGSDLRRIHVAGSEGSDDMVGERINHVCFSEDGEWLLFTANLGGVTAEPVAWPNQFQPYGDLYVVRLDGSGLRRLTCNAYENGTPAWYTGGEELDLEHLCLRSEDEDGDELRGEFEEPLWISCDI</sequence>
<dbReference type="EMBL" id="JAZDWU010000012">
    <property type="protein sequence ID" value="KAK9983494.1"/>
    <property type="molecule type" value="Genomic_DNA"/>
</dbReference>
<reference evidence="1 2" key="1">
    <citation type="submission" date="2024-01" db="EMBL/GenBank/DDBJ databases">
        <title>A telomere-to-telomere, gap-free genome of sweet tea (Lithocarpus litseifolius).</title>
        <authorList>
            <person name="Zhou J."/>
        </authorList>
    </citation>
    <scope>NUCLEOTIDE SEQUENCE [LARGE SCALE GENOMIC DNA]</scope>
    <source>
        <strain evidence="1">Zhou-2022a</strain>
        <tissue evidence="1">Leaf</tissue>
    </source>
</reference>